<accession>A0A8S0WFN2</accession>
<feature type="domain" description="PurM-like C-terminal" evidence="18">
    <location>
        <begin position="460"/>
        <end position="617"/>
    </location>
</feature>
<reference evidence="22 23" key="1">
    <citation type="submission" date="2020-01" db="EMBL/GenBank/DDBJ databases">
        <authorList>
            <person name="Gupta K D."/>
        </authorList>
    </citation>
    <scope>NUCLEOTIDE SEQUENCE [LARGE SCALE GENOMIC DNA]</scope>
</reference>
<dbReference type="FunFam" id="3.40.50.880:FF:000008">
    <property type="entry name" value="Phosphoribosylformylglycinamidine synthase"/>
    <property type="match status" value="1"/>
</dbReference>
<dbReference type="EMBL" id="CACVBS010000030">
    <property type="protein sequence ID" value="CAA7260813.1"/>
    <property type="molecule type" value="Genomic_DNA"/>
</dbReference>
<dbReference type="InterPro" id="IPR041609">
    <property type="entry name" value="PurL_linker"/>
</dbReference>
<dbReference type="InterPro" id="IPR036604">
    <property type="entry name" value="PurS-like_sf"/>
</dbReference>
<keyword evidence="8" id="KW-0547">Nucleotide-binding</keyword>
<dbReference type="FunFam" id="3.30.1330.10:FF:000002">
    <property type="entry name" value="Phosphoribosylformylglycinamidine synthase"/>
    <property type="match status" value="1"/>
</dbReference>
<keyword evidence="7" id="KW-0479">Metal-binding</keyword>
<dbReference type="InterPro" id="IPR036921">
    <property type="entry name" value="PurM-like_N_sf"/>
</dbReference>
<dbReference type="InterPro" id="IPR040707">
    <property type="entry name" value="FGAR-AT_N"/>
</dbReference>
<keyword evidence="12" id="KW-0315">Glutamine amidotransferase</keyword>
<dbReference type="CDD" id="cd02204">
    <property type="entry name" value="PurL_repeat2"/>
    <property type="match status" value="1"/>
</dbReference>
<comment type="caution">
    <text evidence="22">The sequence shown here is derived from an EMBL/GenBank/DDBJ whole genome shotgun (WGS) entry which is preliminary data.</text>
</comment>
<comment type="subcellular location">
    <subcellularLocation>
        <location evidence="1">Cytoplasm</location>
    </subcellularLocation>
</comment>
<comment type="pathway">
    <text evidence="2">Purine metabolism; IMP biosynthesis via de novo pathway; 5-amino-1-(5-phospho-D-ribosyl)imidazole from N(2)-formyl-N(1)-(5-phospho-D-ribosyl)glycinamide: step 1/2.</text>
</comment>
<dbReference type="GO" id="GO:0004642">
    <property type="term" value="F:phosphoribosylformylglycinamidine synthase activity"/>
    <property type="evidence" value="ECO:0007669"/>
    <property type="project" value="UniProtKB-EC"/>
</dbReference>
<evidence type="ECO:0000256" key="9">
    <source>
        <dbReference type="ARBA" id="ARBA00022755"/>
    </source>
</evidence>
<evidence type="ECO:0000259" key="20">
    <source>
        <dbReference type="Pfam" id="PF18076"/>
    </source>
</evidence>
<keyword evidence="10" id="KW-0067">ATP-binding</keyword>
<organism evidence="22 23">
    <name type="scientific">Cyclocybe aegerita</name>
    <name type="common">Black poplar mushroom</name>
    <name type="synonym">Agrocybe aegerita</name>
    <dbReference type="NCBI Taxonomy" id="1973307"/>
    <lineage>
        <taxon>Eukaryota</taxon>
        <taxon>Fungi</taxon>
        <taxon>Dikarya</taxon>
        <taxon>Basidiomycota</taxon>
        <taxon>Agaricomycotina</taxon>
        <taxon>Agaricomycetes</taxon>
        <taxon>Agaricomycetidae</taxon>
        <taxon>Agaricales</taxon>
        <taxon>Agaricineae</taxon>
        <taxon>Bolbitiaceae</taxon>
        <taxon>Cyclocybe</taxon>
    </lineage>
</organism>
<dbReference type="NCBIfam" id="NF003672">
    <property type="entry name" value="PRK05297.1"/>
    <property type="match status" value="1"/>
</dbReference>
<dbReference type="Gene3D" id="1.10.8.750">
    <property type="entry name" value="Phosphoribosylformylglycinamidine synthase, linker domain"/>
    <property type="match status" value="1"/>
</dbReference>
<dbReference type="SUPFAM" id="SSF55326">
    <property type="entry name" value="PurM N-terminal domain-like"/>
    <property type="match status" value="2"/>
</dbReference>
<keyword evidence="6" id="KW-0436">Ligase</keyword>
<dbReference type="Gene3D" id="3.30.1330.10">
    <property type="entry name" value="PurM-like, N-terminal domain"/>
    <property type="match status" value="2"/>
</dbReference>
<evidence type="ECO:0000256" key="3">
    <source>
        <dbReference type="ARBA" id="ARBA00008608"/>
    </source>
</evidence>
<dbReference type="OrthoDB" id="6666987at2759"/>
<dbReference type="SUPFAM" id="SSF56042">
    <property type="entry name" value="PurM C-terminal domain-like"/>
    <property type="match status" value="2"/>
</dbReference>
<evidence type="ECO:0000256" key="1">
    <source>
        <dbReference type="ARBA" id="ARBA00004496"/>
    </source>
</evidence>
<evidence type="ECO:0000256" key="6">
    <source>
        <dbReference type="ARBA" id="ARBA00022598"/>
    </source>
</evidence>
<evidence type="ECO:0000256" key="13">
    <source>
        <dbReference type="ARBA" id="ARBA00029823"/>
    </source>
</evidence>
<proteinExistence type="inferred from homology"/>
<feature type="domain" description="FGAR-AT PurM N-terminal-like" evidence="21">
    <location>
        <begin position="687"/>
        <end position="848"/>
    </location>
</feature>
<evidence type="ECO:0000313" key="23">
    <source>
        <dbReference type="Proteomes" id="UP000467700"/>
    </source>
</evidence>
<dbReference type="EC" id="6.3.5.3" evidence="4"/>
<evidence type="ECO:0000256" key="16">
    <source>
        <dbReference type="ARBA" id="ARBA00057317"/>
    </source>
</evidence>
<comment type="catalytic activity">
    <reaction evidence="15">
        <text>N(2)-formyl-N(1)-(5-phospho-beta-D-ribosyl)glycinamide + L-glutamine + ATP + H2O = 2-formamido-N(1)-(5-O-phospho-beta-D-ribosyl)acetamidine + L-glutamate + ADP + phosphate + H(+)</text>
        <dbReference type="Rhea" id="RHEA:17129"/>
        <dbReference type="ChEBI" id="CHEBI:15377"/>
        <dbReference type="ChEBI" id="CHEBI:15378"/>
        <dbReference type="ChEBI" id="CHEBI:29985"/>
        <dbReference type="ChEBI" id="CHEBI:30616"/>
        <dbReference type="ChEBI" id="CHEBI:43474"/>
        <dbReference type="ChEBI" id="CHEBI:58359"/>
        <dbReference type="ChEBI" id="CHEBI:147286"/>
        <dbReference type="ChEBI" id="CHEBI:147287"/>
        <dbReference type="ChEBI" id="CHEBI:456216"/>
        <dbReference type="EC" id="6.3.5.3"/>
    </reaction>
</comment>
<evidence type="ECO:0000256" key="4">
    <source>
        <dbReference type="ARBA" id="ARBA00012747"/>
    </source>
</evidence>
<dbReference type="GO" id="GO:0005737">
    <property type="term" value="C:cytoplasm"/>
    <property type="evidence" value="ECO:0007669"/>
    <property type="project" value="UniProtKB-SubCell"/>
</dbReference>
<feature type="domain" description="PurM-like C-terminal" evidence="18">
    <location>
        <begin position="879"/>
        <end position="1011"/>
    </location>
</feature>
<evidence type="ECO:0000256" key="2">
    <source>
        <dbReference type="ARBA" id="ARBA00004920"/>
    </source>
</evidence>
<dbReference type="SUPFAM" id="SSF109736">
    <property type="entry name" value="FGAM synthase PurL, linker domain"/>
    <property type="match status" value="1"/>
</dbReference>
<evidence type="ECO:0000256" key="12">
    <source>
        <dbReference type="ARBA" id="ARBA00022962"/>
    </source>
</evidence>
<dbReference type="Pfam" id="PF18072">
    <property type="entry name" value="FGAR-AT_linker"/>
    <property type="match status" value="1"/>
</dbReference>
<dbReference type="Gene3D" id="3.40.50.880">
    <property type="match status" value="1"/>
</dbReference>
<dbReference type="SUPFAM" id="SSF52317">
    <property type="entry name" value="Class I glutamine amidotransferase-like"/>
    <property type="match status" value="1"/>
</dbReference>
<dbReference type="GO" id="GO:0006189">
    <property type="term" value="P:'de novo' IMP biosynthetic process"/>
    <property type="evidence" value="ECO:0007669"/>
    <property type="project" value="InterPro"/>
</dbReference>
<dbReference type="CDD" id="cd02203">
    <property type="entry name" value="PurL_repeat1"/>
    <property type="match status" value="1"/>
</dbReference>
<evidence type="ECO:0000313" key="22">
    <source>
        <dbReference type="EMBL" id="CAA7260813.1"/>
    </source>
</evidence>
<protein>
    <recommendedName>
        <fullName evidence="17">Phosphoribosylformylglycinamidine synthase</fullName>
        <ecNumber evidence="4">6.3.5.3</ecNumber>
    </recommendedName>
    <alternativeName>
        <fullName evidence="14">Formylglycinamide ribonucleotide amidotransferase</fullName>
    </alternativeName>
    <alternativeName>
        <fullName evidence="13">Formylglycinamide ribotide amidotransferase</fullName>
    </alternativeName>
</protein>
<feature type="domain" description="Phosphoribosylformylglycinamidine synthase linker" evidence="19">
    <location>
        <begin position="196"/>
        <end position="246"/>
    </location>
</feature>
<dbReference type="FunFam" id="3.30.1330.10:FF:000005">
    <property type="entry name" value="Phosphoribosylformylglycinamidine synthase"/>
    <property type="match status" value="1"/>
</dbReference>
<dbReference type="InterPro" id="IPR036676">
    <property type="entry name" value="PurM-like_C_sf"/>
</dbReference>
<dbReference type="HAMAP" id="MF_00419">
    <property type="entry name" value="PurL_1"/>
    <property type="match status" value="1"/>
</dbReference>
<dbReference type="PANTHER" id="PTHR10099:SF1">
    <property type="entry name" value="PHOSPHORIBOSYLFORMYLGLYCINAMIDINE SYNTHASE"/>
    <property type="match status" value="1"/>
</dbReference>
<feature type="domain" description="Phosphoribosylformylglycinamidine synthase N-terminal" evidence="20">
    <location>
        <begin position="51"/>
        <end position="167"/>
    </location>
</feature>
<evidence type="ECO:0000256" key="5">
    <source>
        <dbReference type="ARBA" id="ARBA00022490"/>
    </source>
</evidence>
<keyword evidence="9" id="KW-0658">Purine biosynthesis</keyword>
<dbReference type="InterPro" id="IPR010918">
    <property type="entry name" value="PurM-like_C_dom"/>
</dbReference>
<dbReference type="CDD" id="cd01740">
    <property type="entry name" value="GATase1_FGAR_AT"/>
    <property type="match status" value="1"/>
</dbReference>
<dbReference type="GO" id="GO:0046872">
    <property type="term" value="F:metal ion binding"/>
    <property type="evidence" value="ECO:0007669"/>
    <property type="project" value="UniProtKB-KW"/>
</dbReference>
<gene>
    <name evidence="22" type="ORF">AAE3_LOCUS3017</name>
</gene>
<keyword evidence="11" id="KW-0460">Magnesium</keyword>
<dbReference type="SMART" id="SM01211">
    <property type="entry name" value="GATase_5"/>
    <property type="match status" value="1"/>
</dbReference>
<evidence type="ECO:0000259" key="18">
    <source>
        <dbReference type="Pfam" id="PF02769"/>
    </source>
</evidence>
<dbReference type="Proteomes" id="UP000467700">
    <property type="component" value="Unassembled WGS sequence"/>
</dbReference>
<dbReference type="Gene3D" id="3.90.650.10">
    <property type="entry name" value="PurM-like C-terminal domain"/>
    <property type="match status" value="2"/>
</dbReference>
<evidence type="ECO:0000259" key="19">
    <source>
        <dbReference type="Pfam" id="PF18072"/>
    </source>
</evidence>
<dbReference type="InterPro" id="IPR055181">
    <property type="entry name" value="FGAR-AT_PurM_N-like"/>
</dbReference>
<dbReference type="GO" id="GO:0005524">
    <property type="term" value="F:ATP binding"/>
    <property type="evidence" value="ECO:0007669"/>
    <property type="project" value="UniProtKB-KW"/>
</dbReference>
<dbReference type="InterPro" id="IPR010073">
    <property type="entry name" value="PurL_large"/>
</dbReference>
<dbReference type="Pfam" id="PF02769">
    <property type="entry name" value="AIRS_C"/>
    <property type="match status" value="2"/>
</dbReference>
<evidence type="ECO:0000256" key="11">
    <source>
        <dbReference type="ARBA" id="ARBA00022842"/>
    </source>
</evidence>
<evidence type="ECO:0000256" key="14">
    <source>
        <dbReference type="ARBA" id="ARBA00032632"/>
    </source>
</evidence>
<dbReference type="NCBIfam" id="TIGR01735">
    <property type="entry name" value="FGAM_synt"/>
    <property type="match status" value="1"/>
</dbReference>
<dbReference type="SUPFAM" id="SSF82697">
    <property type="entry name" value="PurS-like"/>
    <property type="match status" value="1"/>
</dbReference>
<comment type="function">
    <text evidence="16">Phosphoribosylformylglycinamidine synthase involved in the purines biosynthetic pathway. Catalyzes the ATP-dependent conversion of formylglycinamide ribonucleotide (FGAR) and glutamine to yield formylglycinamidine ribonucleotide (FGAM) and glutamate.</text>
</comment>
<dbReference type="Pfam" id="PF22689">
    <property type="entry name" value="FGAR-AT_PurM_N-like"/>
    <property type="match status" value="1"/>
</dbReference>
<evidence type="ECO:0000256" key="7">
    <source>
        <dbReference type="ARBA" id="ARBA00022723"/>
    </source>
</evidence>
<dbReference type="InterPro" id="IPR029062">
    <property type="entry name" value="Class_I_gatase-like"/>
</dbReference>
<evidence type="ECO:0000256" key="17">
    <source>
        <dbReference type="ARBA" id="ARBA00071729"/>
    </source>
</evidence>
<evidence type="ECO:0000259" key="21">
    <source>
        <dbReference type="Pfam" id="PF22689"/>
    </source>
</evidence>
<dbReference type="Pfam" id="PF13507">
    <property type="entry name" value="GATase_5"/>
    <property type="match status" value="1"/>
</dbReference>
<sequence length="1348" mass="145891">MLILPGSSSISHSKRETLLRDVKKKCPTVASVDAVWIHLVQCKTQEHEVELSKTSSPFRILLDRLLAYGDIISLEGTLAALTAHQNVAYILPRSGSISPWSTKATDIALLCNLGQHVERLERGNAFIFTTTDHNPITEAEIATFDHLIHDRMTQVIDLSPPHQSELFLHGKPKPLRIVELTPQPSSEDAKAKLIIANKELGLALAPDEIAYLVDAYVSGESAMGRDPTDAELFMFAQVNSEHCRHKIFNASWTIDDQVQPSSLFQMIRNTEKISAKGTISAYSDNAAVLEGHSAPRFGVTSGQRYETKEEDMPILIKVETHNHPTAVSPYPGAATGSGGEIRDEGAVGRGSKPKAGLAGFTVSNLLIPGYEQPWETDFGRPGHIASALDIMIEGPLGASAFNNEFGRPALAGYFRTFSERIPLSIDTSHSEVRGYHKPIMIAGGYGNVRPQFAKKQPIASGSKIIVLGGPGMLIGLGGGAASSQVSGASSAELDFASVQRDNAEMQRRCQQVIDACVGIGDGNPIESIHDVGAGGLSNALPELVHDSELGAIFEIRDVLVADSSMSPMEIWCNESQERYVLAVSVDKLDTFVAIAERERCPFSVVGVATQEQELIVTDRLFNKDVIRLKMSTLFGKPPKMSRKDTTRKIDRVEFDSSLTKHFPFIQKIADRLQPAIERVLRLPSVGSKSFLITIGDRTITGLVTRDQMVGPWQVPVADVAVTRSSYGFDVLCGEAMAMGERTPLALLDAAASARMAVAESLTNLAAAHVGDLSRVKLSANWMCAASNEGEGAALYDAVHAVGMELCPALGVGIPVGKDSMSMSMRWREGEEQKEVSAPLSLIITAFAPVEDVGKTWTPQLRSEDEPTSLIFFDLANGKERMGGSALAQVFKEIGAQAPDVEDPLVLKTFLKGCQDIKLSHPNLVLAYHDRSDGGLFTTIVEMAFAGHIGVEISLDALHSVENPISTLFNEELGAVVQVRQTQLAELVAAFNNVGFPSTSIHVLGRVNTPGDENISIIHQSGLLYSAQRADLQRLWAETSFRMQALRDDPAGAQEEFDLINDKSHAGLFYDLSFTPSPTTALSVRPKVAILREQGVNGQIEMGWAFTEAGFDALDVHMSDILSGTVSLSSFRGLAACGGFSYGDVLGAGKGWANSALLNDTARREFTDFFARPDTFALGVCNGCQFLSHLREIIPGTEDWPEFKPNRSERFEGRVSVVEVVDSEVTQKSMFLSGMVGSKLPVAVAHGEGRASFDLSSQKECLEAAGLVAIRYVDGQGKATEVYPLNPNGSPGGITGVQTPDGRVLALMPHPERVVALESNSWYPPSLKKEWGGMGPWFKLFQSARAWCN</sequence>
<evidence type="ECO:0000256" key="8">
    <source>
        <dbReference type="ARBA" id="ARBA00022741"/>
    </source>
</evidence>
<dbReference type="PANTHER" id="PTHR10099">
    <property type="entry name" value="PHOSPHORIBOSYLFORMYLGLYCINAMIDINE SYNTHASE"/>
    <property type="match status" value="1"/>
</dbReference>
<dbReference type="Pfam" id="PF18076">
    <property type="entry name" value="FGAR-AT_N"/>
    <property type="match status" value="1"/>
</dbReference>
<evidence type="ECO:0000256" key="10">
    <source>
        <dbReference type="ARBA" id="ARBA00022840"/>
    </source>
</evidence>
<keyword evidence="5" id="KW-0963">Cytoplasm</keyword>
<name>A0A8S0WFN2_CYCAE</name>
<dbReference type="FunFam" id="3.90.650.10:FF:000002">
    <property type="entry name" value="Phosphoribosylformylglycinamidine synthase"/>
    <property type="match status" value="1"/>
</dbReference>
<dbReference type="PROSITE" id="PS51273">
    <property type="entry name" value="GATASE_TYPE_1"/>
    <property type="match status" value="1"/>
</dbReference>
<evidence type="ECO:0000256" key="15">
    <source>
        <dbReference type="ARBA" id="ARBA00052585"/>
    </source>
</evidence>
<keyword evidence="23" id="KW-1185">Reference proteome</keyword>
<comment type="similarity">
    <text evidence="3">In the N-terminal section; belongs to the FGAMS family.</text>
</comment>